<accession>A0A8K0SLS1</accession>
<dbReference type="Pfam" id="PF12171">
    <property type="entry name" value="zf-C2H2_jaz"/>
    <property type="match status" value="1"/>
</dbReference>
<dbReference type="SMART" id="SM00355">
    <property type="entry name" value="ZnF_C2H2"/>
    <property type="match status" value="3"/>
</dbReference>
<dbReference type="InterPro" id="IPR022755">
    <property type="entry name" value="Znf_C2H2_jaz"/>
</dbReference>
<dbReference type="EMBL" id="JAGPNK010000015">
    <property type="protein sequence ID" value="KAH7308370.1"/>
    <property type="molecule type" value="Genomic_DNA"/>
</dbReference>
<reference evidence="6" key="1">
    <citation type="journal article" date="2021" name="Nat. Commun.">
        <title>Genetic determinants of endophytism in the Arabidopsis root mycobiome.</title>
        <authorList>
            <person name="Mesny F."/>
            <person name="Miyauchi S."/>
            <person name="Thiergart T."/>
            <person name="Pickel B."/>
            <person name="Atanasova L."/>
            <person name="Karlsson M."/>
            <person name="Huettel B."/>
            <person name="Barry K.W."/>
            <person name="Haridas S."/>
            <person name="Chen C."/>
            <person name="Bauer D."/>
            <person name="Andreopoulos W."/>
            <person name="Pangilinan J."/>
            <person name="LaButti K."/>
            <person name="Riley R."/>
            <person name="Lipzen A."/>
            <person name="Clum A."/>
            <person name="Drula E."/>
            <person name="Henrissat B."/>
            <person name="Kohler A."/>
            <person name="Grigoriev I.V."/>
            <person name="Martin F.M."/>
            <person name="Hacquard S."/>
        </authorList>
    </citation>
    <scope>NUCLEOTIDE SEQUENCE</scope>
    <source>
        <strain evidence="6">MPI-CAGE-CH-0235</strain>
    </source>
</reference>
<dbReference type="AlphaFoldDB" id="A0A8K0SLS1"/>
<evidence type="ECO:0000313" key="7">
    <source>
        <dbReference type="Proteomes" id="UP000813444"/>
    </source>
</evidence>
<dbReference type="InterPro" id="IPR013087">
    <property type="entry name" value="Znf_C2H2_type"/>
</dbReference>
<evidence type="ECO:0000256" key="4">
    <source>
        <dbReference type="PROSITE-ProRule" id="PRU00042"/>
    </source>
</evidence>
<evidence type="ECO:0000256" key="2">
    <source>
        <dbReference type="ARBA" id="ARBA00022771"/>
    </source>
</evidence>
<keyword evidence="3" id="KW-0862">Zinc</keyword>
<protein>
    <recommendedName>
        <fullName evidence="5">C2H2-type domain-containing protein</fullName>
    </recommendedName>
</protein>
<dbReference type="PROSITE" id="PS00028">
    <property type="entry name" value="ZINC_FINGER_C2H2_1"/>
    <property type="match status" value="1"/>
</dbReference>
<dbReference type="GO" id="GO:0008270">
    <property type="term" value="F:zinc ion binding"/>
    <property type="evidence" value="ECO:0007669"/>
    <property type="project" value="UniProtKB-KW"/>
</dbReference>
<proteinExistence type="predicted"/>
<keyword evidence="2 4" id="KW-0863">Zinc-finger</keyword>
<evidence type="ECO:0000256" key="1">
    <source>
        <dbReference type="ARBA" id="ARBA00022723"/>
    </source>
</evidence>
<dbReference type="PROSITE" id="PS50157">
    <property type="entry name" value="ZINC_FINGER_C2H2_2"/>
    <property type="match status" value="1"/>
</dbReference>
<evidence type="ECO:0000313" key="6">
    <source>
        <dbReference type="EMBL" id="KAH7308370.1"/>
    </source>
</evidence>
<sequence>MAYCSHCQRPFPNAKAWEQHISNSSRHHICYNCNHHPDFYNEDELDEHLETEHHICVPCDRTFDDSYQLIRHDEAVHYICRLCRKHCESRSNLKNVSFHHPHAAKKVECFGCNQIFVTYSAMVLPVQTQPQSVADVAV</sequence>
<keyword evidence="1" id="KW-0479">Metal-binding</keyword>
<evidence type="ECO:0000256" key="3">
    <source>
        <dbReference type="ARBA" id="ARBA00022833"/>
    </source>
</evidence>
<evidence type="ECO:0000259" key="5">
    <source>
        <dbReference type="PROSITE" id="PS50157"/>
    </source>
</evidence>
<name>A0A8K0SLS1_9HYPO</name>
<dbReference type="OrthoDB" id="6105938at2759"/>
<comment type="caution">
    <text evidence="6">The sequence shown here is derived from an EMBL/GenBank/DDBJ whole genome shotgun (WGS) entry which is preliminary data.</text>
</comment>
<gene>
    <name evidence="6" type="ORF">B0I35DRAFT_491305</name>
</gene>
<keyword evidence="7" id="KW-1185">Reference proteome</keyword>
<feature type="domain" description="C2H2-type" evidence="5">
    <location>
        <begin position="54"/>
        <end position="77"/>
    </location>
</feature>
<organism evidence="6 7">
    <name type="scientific">Stachybotrys elegans</name>
    <dbReference type="NCBI Taxonomy" id="80388"/>
    <lineage>
        <taxon>Eukaryota</taxon>
        <taxon>Fungi</taxon>
        <taxon>Dikarya</taxon>
        <taxon>Ascomycota</taxon>
        <taxon>Pezizomycotina</taxon>
        <taxon>Sordariomycetes</taxon>
        <taxon>Hypocreomycetidae</taxon>
        <taxon>Hypocreales</taxon>
        <taxon>Stachybotryaceae</taxon>
        <taxon>Stachybotrys</taxon>
    </lineage>
</organism>
<dbReference type="Proteomes" id="UP000813444">
    <property type="component" value="Unassembled WGS sequence"/>
</dbReference>